<accession>A0A099KYB3</accession>
<dbReference type="PROSITE" id="PS50850">
    <property type="entry name" value="MFS"/>
    <property type="match status" value="1"/>
</dbReference>
<dbReference type="PANTHER" id="PTHR43826">
    <property type="entry name" value="GLUCOSE-6-PHOSPHATE EXCHANGER SLC37A4"/>
    <property type="match status" value="1"/>
</dbReference>
<feature type="transmembrane region" description="Helical" evidence="6">
    <location>
        <begin position="167"/>
        <end position="187"/>
    </location>
</feature>
<feature type="transmembrane region" description="Helical" evidence="6">
    <location>
        <begin position="357"/>
        <end position="378"/>
    </location>
</feature>
<evidence type="ECO:0000256" key="4">
    <source>
        <dbReference type="ARBA" id="ARBA00023136"/>
    </source>
</evidence>
<sequence>MSNRPPQQMNIIIAMYLGYAAMMICRQMVTILSPALLADEALALTKTNIGDFAAYGTLGALVGKLIWGPLADKFGGRFTMLVGIFLTALFIIAFGLSPNVMIFTGFSFLLYCTKSSGWPAMTKLIGQWYHPQGYGRVWSILATSSRLSVVLATLFFGWLLSFMHWRTVAFIAAAFALVIFVGCYFYLQETPEEPDFFKVDENKSSSNTNDDSNTDKNRNADNFESALAEKKALENRYNHPLKNTSPVAGIVNFAKSPRVWLVVIMLMVLTCMMAFLDFVAIYLMESYQLTPSQAAMASTVFPVGSLVGLLTAIAFYDRFSKQGIRTVLTISLMLSLLSVLTLQYLPLFNLNTQLNYLVALVAIFIFAFSISPAYYLPMSIFSIEYGGRHSATLVCLIDAFGFAASAIFAFIGGRLADSAGGWSSFMNMLILISAVGIVAVWAFMQAEYRAAKQGSYVE</sequence>
<evidence type="ECO:0000256" key="1">
    <source>
        <dbReference type="ARBA" id="ARBA00004127"/>
    </source>
</evidence>
<dbReference type="InterPro" id="IPR000849">
    <property type="entry name" value="Sugar_P_transporter"/>
</dbReference>
<feature type="transmembrane region" description="Helical" evidence="6">
    <location>
        <begin position="259"/>
        <end position="283"/>
    </location>
</feature>
<keyword evidence="4 6" id="KW-0472">Membrane</keyword>
<evidence type="ECO:0000256" key="2">
    <source>
        <dbReference type="ARBA" id="ARBA00022692"/>
    </source>
</evidence>
<name>A0A099KYB3_COLPS</name>
<dbReference type="Proteomes" id="UP000029868">
    <property type="component" value="Unassembled WGS sequence"/>
</dbReference>
<dbReference type="PIRSF" id="PIRSF002808">
    <property type="entry name" value="Hexose_phosphate_transp"/>
    <property type="match status" value="1"/>
</dbReference>
<evidence type="ECO:0000313" key="9">
    <source>
        <dbReference type="Proteomes" id="UP000029868"/>
    </source>
</evidence>
<feature type="transmembrane region" description="Helical" evidence="6">
    <location>
        <begin position="327"/>
        <end position="345"/>
    </location>
</feature>
<feature type="transmembrane region" description="Helical" evidence="6">
    <location>
        <begin position="295"/>
        <end position="315"/>
    </location>
</feature>
<dbReference type="InterPro" id="IPR011701">
    <property type="entry name" value="MFS"/>
</dbReference>
<evidence type="ECO:0000256" key="3">
    <source>
        <dbReference type="ARBA" id="ARBA00022989"/>
    </source>
</evidence>
<dbReference type="OrthoDB" id="9766638at2"/>
<dbReference type="Gene3D" id="1.20.1250.20">
    <property type="entry name" value="MFS general substrate transporter like domains"/>
    <property type="match status" value="2"/>
</dbReference>
<feature type="transmembrane region" description="Helical" evidence="6">
    <location>
        <begin position="52"/>
        <end position="71"/>
    </location>
</feature>
<dbReference type="GO" id="GO:0012505">
    <property type="term" value="C:endomembrane system"/>
    <property type="evidence" value="ECO:0007669"/>
    <property type="project" value="UniProtKB-SubCell"/>
</dbReference>
<dbReference type="GO" id="GO:0035435">
    <property type="term" value="P:phosphate ion transmembrane transport"/>
    <property type="evidence" value="ECO:0007669"/>
    <property type="project" value="TreeGrafter"/>
</dbReference>
<comment type="subcellular location">
    <subcellularLocation>
        <location evidence="1">Endomembrane system</location>
        <topology evidence="1">Multi-pass membrane protein</topology>
    </subcellularLocation>
</comment>
<feature type="transmembrane region" description="Helical" evidence="6">
    <location>
        <begin position="390"/>
        <end position="413"/>
    </location>
</feature>
<dbReference type="EMBL" id="JQEC01000015">
    <property type="protein sequence ID" value="KGJ95170.1"/>
    <property type="molecule type" value="Genomic_DNA"/>
</dbReference>
<organism evidence="8 9">
    <name type="scientific">Colwellia psychrerythraea</name>
    <name type="common">Vibrio psychroerythus</name>
    <dbReference type="NCBI Taxonomy" id="28229"/>
    <lineage>
        <taxon>Bacteria</taxon>
        <taxon>Pseudomonadati</taxon>
        <taxon>Pseudomonadota</taxon>
        <taxon>Gammaproteobacteria</taxon>
        <taxon>Alteromonadales</taxon>
        <taxon>Colwelliaceae</taxon>
        <taxon>Colwellia</taxon>
    </lineage>
</organism>
<dbReference type="PATRIC" id="fig|28229.3.peg.1559"/>
<dbReference type="Pfam" id="PF07690">
    <property type="entry name" value="MFS_1"/>
    <property type="match status" value="1"/>
</dbReference>
<evidence type="ECO:0000313" key="8">
    <source>
        <dbReference type="EMBL" id="KGJ95170.1"/>
    </source>
</evidence>
<feature type="transmembrane region" description="Helical" evidence="6">
    <location>
        <begin position="12"/>
        <end position="32"/>
    </location>
</feature>
<gene>
    <name evidence="8" type="ORF">GAB14E_1952</name>
</gene>
<comment type="caution">
    <text evidence="8">The sequence shown here is derived from an EMBL/GenBank/DDBJ whole genome shotgun (WGS) entry which is preliminary data.</text>
</comment>
<dbReference type="InterPro" id="IPR051337">
    <property type="entry name" value="OPA_Antiporter"/>
</dbReference>
<dbReference type="InterPro" id="IPR036259">
    <property type="entry name" value="MFS_trans_sf"/>
</dbReference>
<keyword evidence="3 6" id="KW-1133">Transmembrane helix</keyword>
<feature type="transmembrane region" description="Helical" evidence="6">
    <location>
        <begin position="78"/>
        <end position="96"/>
    </location>
</feature>
<feature type="domain" description="Major facilitator superfamily (MFS) profile" evidence="7">
    <location>
        <begin position="11"/>
        <end position="448"/>
    </location>
</feature>
<evidence type="ECO:0000256" key="5">
    <source>
        <dbReference type="SAM" id="MobiDB-lite"/>
    </source>
</evidence>
<dbReference type="RefSeq" id="WP_033081627.1">
    <property type="nucleotide sequence ID" value="NZ_JQEC01000015.1"/>
</dbReference>
<reference evidence="8 9" key="1">
    <citation type="submission" date="2014-08" db="EMBL/GenBank/DDBJ databases">
        <title>Genomic and Phenotypic Diversity of Colwellia psychrerythraea strains from Disparate Marine Basins.</title>
        <authorList>
            <person name="Techtmann S.M."/>
            <person name="Stelling S.C."/>
            <person name="Utturkar S.M."/>
            <person name="Alshibli N."/>
            <person name="Harris A."/>
            <person name="Brown S.D."/>
            <person name="Hazen T.C."/>
        </authorList>
    </citation>
    <scope>NUCLEOTIDE SEQUENCE [LARGE SCALE GENOMIC DNA]</scope>
    <source>
        <strain evidence="8 9">GAB14E</strain>
    </source>
</reference>
<dbReference type="InterPro" id="IPR020846">
    <property type="entry name" value="MFS_dom"/>
</dbReference>
<feature type="region of interest" description="Disordered" evidence="5">
    <location>
        <begin position="198"/>
        <end position="219"/>
    </location>
</feature>
<proteinExistence type="predicted"/>
<keyword evidence="2 6" id="KW-0812">Transmembrane</keyword>
<feature type="transmembrane region" description="Helical" evidence="6">
    <location>
        <begin position="425"/>
        <end position="444"/>
    </location>
</feature>
<evidence type="ECO:0000259" key="7">
    <source>
        <dbReference type="PROSITE" id="PS50850"/>
    </source>
</evidence>
<dbReference type="GO" id="GO:0016020">
    <property type="term" value="C:membrane"/>
    <property type="evidence" value="ECO:0007669"/>
    <property type="project" value="InterPro"/>
</dbReference>
<evidence type="ECO:0000256" key="6">
    <source>
        <dbReference type="SAM" id="Phobius"/>
    </source>
</evidence>
<dbReference type="AlphaFoldDB" id="A0A099KYB3"/>
<dbReference type="SUPFAM" id="SSF103473">
    <property type="entry name" value="MFS general substrate transporter"/>
    <property type="match status" value="1"/>
</dbReference>
<dbReference type="GO" id="GO:0061513">
    <property type="term" value="F:glucose 6-phosphate:phosphate antiporter activity"/>
    <property type="evidence" value="ECO:0007669"/>
    <property type="project" value="TreeGrafter"/>
</dbReference>
<dbReference type="PANTHER" id="PTHR43826:SF8">
    <property type="entry name" value="MAJOR FACILITATOR SUPERFAMILY (MFS) PROFILE DOMAIN-CONTAINING PROTEIN"/>
    <property type="match status" value="1"/>
</dbReference>
<protein>
    <submittedName>
        <fullName evidence="8">Major facilitator superfamily MFS_1</fullName>
    </submittedName>
</protein>